<dbReference type="KEGG" id="amij:EQM06_04900"/>
<dbReference type="RefSeq" id="WP_128745263.1">
    <property type="nucleotide sequence ID" value="NZ_CP035281.1"/>
</dbReference>
<dbReference type="CDD" id="cd04301">
    <property type="entry name" value="NAT_SF"/>
    <property type="match status" value="1"/>
</dbReference>
<keyword evidence="1 4" id="KW-0808">Transferase</keyword>
<accession>A0A410PUL6</accession>
<dbReference type="OrthoDB" id="9792929at2"/>
<dbReference type="SUPFAM" id="SSF55729">
    <property type="entry name" value="Acyl-CoA N-acyltransferases (Nat)"/>
    <property type="match status" value="1"/>
</dbReference>
<feature type="domain" description="N-acetyltransferase" evidence="3">
    <location>
        <begin position="6"/>
        <end position="160"/>
    </location>
</feature>
<dbReference type="GO" id="GO:0008080">
    <property type="term" value="F:N-acetyltransferase activity"/>
    <property type="evidence" value="ECO:0007669"/>
    <property type="project" value="UniProtKB-ARBA"/>
</dbReference>
<gene>
    <name evidence="4" type="ORF">EQM06_04900</name>
</gene>
<name>A0A410PUL6_9FIRM</name>
<dbReference type="InterPro" id="IPR016181">
    <property type="entry name" value="Acyl_CoA_acyltransferase"/>
</dbReference>
<dbReference type="InterPro" id="IPR051016">
    <property type="entry name" value="Diverse_Substrate_AcTransf"/>
</dbReference>
<dbReference type="PROSITE" id="PS51186">
    <property type="entry name" value="GNAT"/>
    <property type="match status" value="1"/>
</dbReference>
<evidence type="ECO:0000313" key="4">
    <source>
        <dbReference type="EMBL" id="QAT42613.1"/>
    </source>
</evidence>
<dbReference type="Pfam" id="PF00583">
    <property type="entry name" value="Acetyltransf_1"/>
    <property type="match status" value="1"/>
</dbReference>
<sequence length="160" mass="19025">MKINQLNIRVCEEQDKEQWISLNREFMAYEIQDAEFWNNTASNSDENFAQTFKEAFHHPELITLLMIEKEDGAIGFANVMTLFSVWSHGKALCLDDLYIKKEYRGNGVGRRVMKYIEEYGREHGFKRLQFQSEFTNPEAHKFYSKLGYTSESMNFYVRYL</sequence>
<dbReference type="Proteomes" id="UP000287601">
    <property type="component" value="Chromosome"/>
</dbReference>
<protein>
    <submittedName>
        <fullName evidence="4">GNAT family N-acetyltransferase</fullName>
    </submittedName>
</protein>
<dbReference type="EMBL" id="CP035281">
    <property type="protein sequence ID" value="QAT42613.1"/>
    <property type="molecule type" value="Genomic_DNA"/>
</dbReference>
<evidence type="ECO:0000259" key="3">
    <source>
        <dbReference type="PROSITE" id="PS51186"/>
    </source>
</evidence>
<evidence type="ECO:0000256" key="2">
    <source>
        <dbReference type="ARBA" id="ARBA00023315"/>
    </source>
</evidence>
<dbReference type="PANTHER" id="PTHR10545">
    <property type="entry name" value="DIAMINE N-ACETYLTRANSFERASE"/>
    <property type="match status" value="1"/>
</dbReference>
<evidence type="ECO:0000313" key="5">
    <source>
        <dbReference type="Proteomes" id="UP000287601"/>
    </source>
</evidence>
<proteinExistence type="predicted"/>
<keyword evidence="2" id="KW-0012">Acyltransferase</keyword>
<dbReference type="InterPro" id="IPR000182">
    <property type="entry name" value="GNAT_dom"/>
</dbReference>
<organism evidence="4 5">
    <name type="scientific">Aminipila luticellarii</name>
    <dbReference type="NCBI Taxonomy" id="2507160"/>
    <lineage>
        <taxon>Bacteria</taxon>
        <taxon>Bacillati</taxon>
        <taxon>Bacillota</taxon>
        <taxon>Clostridia</taxon>
        <taxon>Peptostreptococcales</taxon>
        <taxon>Anaerovoracaceae</taxon>
        <taxon>Aminipila</taxon>
    </lineage>
</organism>
<dbReference type="Gene3D" id="3.40.630.30">
    <property type="match status" value="1"/>
</dbReference>
<dbReference type="PANTHER" id="PTHR10545:SF29">
    <property type="entry name" value="GH14572P-RELATED"/>
    <property type="match status" value="1"/>
</dbReference>
<dbReference type="AlphaFoldDB" id="A0A410PUL6"/>
<reference evidence="4 5" key="1">
    <citation type="submission" date="2019-01" db="EMBL/GenBank/DDBJ databases">
        <title>Draft genomes of a novel of Aminipila strains.</title>
        <authorList>
            <person name="Ma S."/>
        </authorList>
    </citation>
    <scope>NUCLEOTIDE SEQUENCE [LARGE SCALE GENOMIC DNA]</scope>
    <source>
        <strain evidence="5">JN-39</strain>
    </source>
</reference>
<evidence type="ECO:0000256" key="1">
    <source>
        <dbReference type="ARBA" id="ARBA00022679"/>
    </source>
</evidence>
<keyword evidence="5" id="KW-1185">Reference proteome</keyword>